<dbReference type="Pfam" id="PF12705">
    <property type="entry name" value="PDDEXK_1"/>
    <property type="match status" value="1"/>
</dbReference>
<comment type="catalytic activity">
    <reaction evidence="11">
        <text>Couples ATP hydrolysis with the unwinding of duplex DNA by translocating in the 3'-5' direction.</text>
        <dbReference type="EC" id="5.6.2.4"/>
    </reaction>
</comment>
<feature type="region of interest" description="Disordered" evidence="16">
    <location>
        <begin position="1"/>
        <end position="21"/>
    </location>
</feature>
<dbReference type="PROSITE" id="PS51217">
    <property type="entry name" value="UVRD_HELICASE_CTER"/>
    <property type="match status" value="1"/>
</dbReference>
<evidence type="ECO:0000256" key="8">
    <source>
        <dbReference type="ARBA" id="ARBA00023125"/>
    </source>
</evidence>
<evidence type="ECO:0000256" key="4">
    <source>
        <dbReference type="ARBA" id="ARBA00022801"/>
    </source>
</evidence>
<evidence type="ECO:0000256" key="11">
    <source>
        <dbReference type="ARBA" id="ARBA00034617"/>
    </source>
</evidence>
<evidence type="ECO:0000256" key="13">
    <source>
        <dbReference type="ARBA" id="ARBA00034923"/>
    </source>
</evidence>
<dbReference type="GO" id="GO:0005524">
    <property type="term" value="F:ATP binding"/>
    <property type="evidence" value="ECO:0007669"/>
    <property type="project" value="UniProtKB-UniRule"/>
</dbReference>
<accession>A0A8G1ED59</accession>
<dbReference type="InterPro" id="IPR014151">
    <property type="entry name" value="DNA_helicase_AddA"/>
</dbReference>
<dbReference type="Proteomes" id="UP000826300">
    <property type="component" value="Chromosome"/>
</dbReference>
<dbReference type="InterPro" id="IPR011604">
    <property type="entry name" value="PDDEXK-like_dom_sf"/>
</dbReference>
<evidence type="ECO:0000256" key="9">
    <source>
        <dbReference type="ARBA" id="ARBA00023204"/>
    </source>
</evidence>
<keyword evidence="1" id="KW-0540">Nuclease</keyword>
<dbReference type="GO" id="GO:0033202">
    <property type="term" value="C:DNA helicase complex"/>
    <property type="evidence" value="ECO:0007669"/>
    <property type="project" value="TreeGrafter"/>
</dbReference>
<dbReference type="GO" id="GO:0000725">
    <property type="term" value="P:recombinational repair"/>
    <property type="evidence" value="ECO:0007669"/>
    <property type="project" value="TreeGrafter"/>
</dbReference>
<dbReference type="Gene3D" id="3.40.50.300">
    <property type="entry name" value="P-loop containing nucleotide triphosphate hydrolases"/>
    <property type="match status" value="4"/>
</dbReference>
<evidence type="ECO:0000313" key="20">
    <source>
        <dbReference type="Proteomes" id="UP000826300"/>
    </source>
</evidence>
<dbReference type="EMBL" id="CP069370">
    <property type="protein sequence ID" value="QYZ69881.1"/>
    <property type="molecule type" value="Genomic_DNA"/>
</dbReference>
<organism evidence="19 20">
    <name type="scientific">Neotabrizicola shimadae</name>
    <dbReference type="NCBI Taxonomy" id="2807096"/>
    <lineage>
        <taxon>Bacteria</taxon>
        <taxon>Pseudomonadati</taxon>
        <taxon>Pseudomonadota</taxon>
        <taxon>Alphaproteobacteria</taxon>
        <taxon>Rhodobacterales</taxon>
        <taxon>Paracoccaceae</taxon>
        <taxon>Neotabrizicola</taxon>
    </lineage>
</organism>
<evidence type="ECO:0000256" key="7">
    <source>
        <dbReference type="ARBA" id="ARBA00022840"/>
    </source>
</evidence>
<dbReference type="GO" id="GO:0004527">
    <property type="term" value="F:exonuclease activity"/>
    <property type="evidence" value="ECO:0007669"/>
    <property type="project" value="UniProtKB-KW"/>
</dbReference>
<evidence type="ECO:0000256" key="3">
    <source>
        <dbReference type="ARBA" id="ARBA00022763"/>
    </source>
</evidence>
<dbReference type="AlphaFoldDB" id="A0A8G1ED59"/>
<protein>
    <recommendedName>
        <fullName evidence="12">DNA 3'-5' helicase</fullName>
        <ecNumber evidence="12">5.6.2.4</ecNumber>
    </recommendedName>
    <alternativeName>
        <fullName evidence="13">DNA 3'-5' helicase II</fullName>
    </alternativeName>
</protein>
<dbReference type="PROSITE" id="PS51198">
    <property type="entry name" value="UVRD_HELICASE_ATP_BIND"/>
    <property type="match status" value="1"/>
</dbReference>
<evidence type="ECO:0000256" key="16">
    <source>
        <dbReference type="SAM" id="MobiDB-lite"/>
    </source>
</evidence>
<dbReference type="KEGG" id="nsm:JO391_19690"/>
<evidence type="ECO:0000259" key="18">
    <source>
        <dbReference type="PROSITE" id="PS51217"/>
    </source>
</evidence>
<reference evidence="19" key="1">
    <citation type="submission" date="2021-02" db="EMBL/GenBank/DDBJ databases">
        <title>Rhodobacter shimadae sp. nov., an aerobic anoxygenic phototrophic bacterium isolated from a hot spring.</title>
        <authorList>
            <person name="Muramatsu S."/>
            <person name="Haruta S."/>
            <person name="Hirose S."/>
            <person name="Hanada S."/>
        </authorList>
    </citation>
    <scope>NUCLEOTIDE SEQUENCE</scope>
    <source>
        <strain evidence="19">N10</strain>
    </source>
</reference>
<dbReference type="InterPro" id="IPR027417">
    <property type="entry name" value="P-loop_NTPase"/>
</dbReference>
<dbReference type="InterPro" id="IPR038726">
    <property type="entry name" value="PDDEXK_AddAB-type"/>
</dbReference>
<name>A0A8G1ED59_9RHOB</name>
<dbReference type="RefSeq" id="WP_220662097.1">
    <property type="nucleotide sequence ID" value="NZ_CP069370.1"/>
</dbReference>
<sequence>MIDEATRAQRQAADPDQSTWLSANAGSGKTKVLTDRVARLLLNGVEPQHILCLTYTKAAASEMQNRLFAFLGRWAMLPDAELAPMLAALGEGIEVGADRLAAARRLFARAIETPGGLRILTIHSFCAALLRRFPLEAGVGPGFRELDDRSARLMREEIAEDLAGGPGRAAMAALARISPSLDLTVFLDQLAGSRSGLEPSLGAPAIRALFGLRPGDTPEAVARGVIRGGEAGWWPAMLAALAAAEGNDAKAGAKLAAVDPAAVRFGDLAVLEEVFLTGAKAKEPFSAKIGSFPTKATRGVLAAIMPEIDALMARVQEARPLRLTLAAAERAVALHDYAAVFLPEYARRKAQGGWLDFDDLIERTIALLTDPSVAAWVLYRLDGGIDHILVDEAQDTSPEQWQVIELLAAEFTSGAGARDEGRTLFVVGDRKQSIYSFQGADVAAFEEKRQAFKAKIEAVGRPFQSRELLHSFRSSPAILRAVDAALGPLADPALGGEVRHLAQWEGLPGRVDLWPLIGKAEKTEDGDWTDPVDLVTDAHHDARLAAIIADEIAAMIAAGVQIDTGRGVRRVHAGDVLILVQRRSTLFAEVIRACKARGLPVAGADRLKLGAEIAVKDLTALVAFLATPDDDLSLAAVLRSPLCGWNEGDLFRLAQPRPGRLWQALRGMAAAPGLSMLHDMRDQADFLRPFELIDRVLTRHDGRRKLVARLGPEAEDGIDELLNQALAYEQVDVPSLTGFLAWLGSDEIEVKRRMEGEGDRIRVMTVHGAKGLEAPIVILPDTADRRPRDSDLIVSLAGGQSVWRMPAEESPPAIAAAQAARRAAAAAENLRLLYVAMTRAKSWLIVCGAGVADSEGAWHRIIAAGLSGLGAVPLRDGRLRLAHGAWPEDAPGHVAAAAVRPDLPDWALHPAPAMAGPVQPVSPSNLGGEKALPGEGGLPEELAKARGTALHALLEHMPLLPPSDWPALARDLVADPAERQLLMNEAETVLAHGALFGAGSLAEVPVTARLAGKPLFGIIDRLVVGPDHVLAVDYKSNRVVPARPEDVPEGLLRQMGAYAEALAQIYPDRRVETAVLWTARAELMRLPPEIVRDALARATIA</sequence>
<dbReference type="SUPFAM" id="SSF52980">
    <property type="entry name" value="Restriction endonuclease-like"/>
    <property type="match status" value="1"/>
</dbReference>
<keyword evidence="4 15" id="KW-0378">Hydrolase</keyword>
<keyword evidence="2 15" id="KW-0547">Nucleotide-binding</keyword>
<comment type="catalytic activity">
    <reaction evidence="14">
        <text>ATP + H2O = ADP + phosphate + H(+)</text>
        <dbReference type="Rhea" id="RHEA:13065"/>
        <dbReference type="ChEBI" id="CHEBI:15377"/>
        <dbReference type="ChEBI" id="CHEBI:15378"/>
        <dbReference type="ChEBI" id="CHEBI:30616"/>
        <dbReference type="ChEBI" id="CHEBI:43474"/>
        <dbReference type="ChEBI" id="CHEBI:456216"/>
        <dbReference type="EC" id="5.6.2.4"/>
    </reaction>
</comment>
<dbReference type="Gene3D" id="3.90.320.10">
    <property type="match status" value="1"/>
</dbReference>
<keyword evidence="6" id="KW-0269">Exonuclease</keyword>
<keyword evidence="20" id="KW-1185">Reference proteome</keyword>
<evidence type="ECO:0000259" key="17">
    <source>
        <dbReference type="PROSITE" id="PS51198"/>
    </source>
</evidence>
<dbReference type="EC" id="5.6.2.4" evidence="12"/>
<keyword evidence="8" id="KW-0238">DNA-binding</keyword>
<dbReference type="GO" id="GO:0003677">
    <property type="term" value="F:DNA binding"/>
    <property type="evidence" value="ECO:0007669"/>
    <property type="project" value="UniProtKB-KW"/>
</dbReference>
<evidence type="ECO:0000256" key="1">
    <source>
        <dbReference type="ARBA" id="ARBA00022722"/>
    </source>
</evidence>
<gene>
    <name evidence="19" type="primary">addA</name>
    <name evidence="19" type="ORF">JO391_19690</name>
</gene>
<keyword evidence="3" id="KW-0227">DNA damage</keyword>
<keyword evidence="9" id="KW-0234">DNA repair</keyword>
<dbReference type="PANTHER" id="PTHR11070:SF2">
    <property type="entry name" value="ATP-DEPENDENT DNA HELICASE SRS2"/>
    <property type="match status" value="1"/>
</dbReference>
<evidence type="ECO:0000256" key="15">
    <source>
        <dbReference type="PROSITE-ProRule" id="PRU00560"/>
    </source>
</evidence>
<keyword evidence="5 15" id="KW-0347">Helicase</keyword>
<evidence type="ECO:0000256" key="14">
    <source>
        <dbReference type="ARBA" id="ARBA00048988"/>
    </source>
</evidence>
<keyword evidence="10" id="KW-0413">Isomerase</keyword>
<dbReference type="InterPro" id="IPR014016">
    <property type="entry name" value="UvrD-like_ATP-bd"/>
</dbReference>
<dbReference type="Pfam" id="PF13361">
    <property type="entry name" value="UvrD_C"/>
    <property type="match status" value="1"/>
</dbReference>
<evidence type="ECO:0000256" key="12">
    <source>
        <dbReference type="ARBA" id="ARBA00034808"/>
    </source>
</evidence>
<feature type="binding site" evidence="15">
    <location>
        <begin position="23"/>
        <end position="30"/>
    </location>
    <ligand>
        <name>ATP</name>
        <dbReference type="ChEBI" id="CHEBI:30616"/>
    </ligand>
</feature>
<dbReference type="PANTHER" id="PTHR11070">
    <property type="entry name" value="UVRD / RECB / PCRA DNA HELICASE FAMILY MEMBER"/>
    <property type="match status" value="1"/>
</dbReference>
<evidence type="ECO:0000256" key="2">
    <source>
        <dbReference type="ARBA" id="ARBA00022741"/>
    </source>
</evidence>
<dbReference type="Gene3D" id="1.10.486.10">
    <property type="entry name" value="PCRA, domain 4"/>
    <property type="match status" value="1"/>
</dbReference>
<feature type="domain" description="UvrD-like helicase ATP-binding" evidence="17">
    <location>
        <begin position="2"/>
        <end position="475"/>
    </location>
</feature>
<dbReference type="Pfam" id="PF00580">
    <property type="entry name" value="UvrD-helicase"/>
    <property type="match status" value="1"/>
</dbReference>
<evidence type="ECO:0000256" key="6">
    <source>
        <dbReference type="ARBA" id="ARBA00022839"/>
    </source>
</evidence>
<dbReference type="GO" id="GO:0043138">
    <property type="term" value="F:3'-5' DNA helicase activity"/>
    <property type="evidence" value="ECO:0007669"/>
    <property type="project" value="UniProtKB-EC"/>
</dbReference>
<evidence type="ECO:0000313" key="19">
    <source>
        <dbReference type="EMBL" id="QYZ69881.1"/>
    </source>
</evidence>
<dbReference type="NCBIfam" id="TIGR02784">
    <property type="entry name" value="addA_alphas"/>
    <property type="match status" value="1"/>
</dbReference>
<dbReference type="InterPro" id="IPR014017">
    <property type="entry name" value="DNA_helicase_UvrD-like_C"/>
</dbReference>
<proteinExistence type="predicted"/>
<dbReference type="InterPro" id="IPR000212">
    <property type="entry name" value="DNA_helicase_UvrD/REP"/>
</dbReference>
<evidence type="ECO:0000256" key="10">
    <source>
        <dbReference type="ARBA" id="ARBA00023235"/>
    </source>
</evidence>
<evidence type="ECO:0000256" key="5">
    <source>
        <dbReference type="ARBA" id="ARBA00022806"/>
    </source>
</evidence>
<feature type="domain" description="UvrD-like helicase C-terminal" evidence="18">
    <location>
        <begin position="480"/>
        <end position="771"/>
    </location>
</feature>
<dbReference type="GO" id="GO:0005829">
    <property type="term" value="C:cytosol"/>
    <property type="evidence" value="ECO:0007669"/>
    <property type="project" value="TreeGrafter"/>
</dbReference>
<dbReference type="SUPFAM" id="SSF52540">
    <property type="entry name" value="P-loop containing nucleoside triphosphate hydrolases"/>
    <property type="match status" value="1"/>
</dbReference>
<dbReference type="InterPro" id="IPR011335">
    <property type="entry name" value="Restrct_endonuc-II-like"/>
</dbReference>
<keyword evidence="7 15" id="KW-0067">ATP-binding</keyword>